<dbReference type="EMBL" id="WXZT01000004">
    <property type="protein sequence ID" value="MZZ12410.1"/>
    <property type="molecule type" value="Genomic_DNA"/>
</dbReference>
<comment type="caution">
    <text evidence="2">The sequence shown here is derived from an EMBL/GenBank/DDBJ whole genome shotgun (WGS) entry which is preliminary data.</text>
</comment>
<dbReference type="RefSeq" id="WP_042180086.1">
    <property type="nucleotide sequence ID" value="NZ_CAADNI010000114.1"/>
</dbReference>
<reference evidence="2" key="1">
    <citation type="submission" date="2020-01" db="EMBL/GenBank/DDBJ databases">
        <title>Bacteria Cultured from War Wounds Associated with the Conflict in Eastern Ukraine.</title>
        <authorList>
            <person name="Snesrud E."/>
            <person name="Galac M.R."/>
            <person name="Mc Gann P."/>
            <person name="Valentine K."/>
            <person name="Viacheslav K."/>
        </authorList>
    </citation>
    <scope>NUCLEOTIDE SEQUENCE</scope>
    <source>
        <strain evidence="2">VNMU148</strain>
    </source>
</reference>
<feature type="domain" description="ORC1/DEAH AAA+ ATPase" evidence="1">
    <location>
        <begin position="39"/>
        <end position="150"/>
    </location>
</feature>
<proteinExistence type="predicted"/>
<organism evidence="2 3">
    <name type="scientific">Pseudomonas aeruginosa</name>
    <dbReference type="NCBI Taxonomy" id="287"/>
    <lineage>
        <taxon>Bacteria</taxon>
        <taxon>Pseudomonadati</taxon>
        <taxon>Pseudomonadota</taxon>
        <taxon>Gammaproteobacteria</taxon>
        <taxon>Pseudomonadales</taxon>
        <taxon>Pseudomonadaceae</taxon>
        <taxon>Pseudomonas</taxon>
    </lineage>
</organism>
<evidence type="ECO:0000259" key="1">
    <source>
        <dbReference type="Pfam" id="PF13401"/>
    </source>
</evidence>
<dbReference type="GO" id="GO:0016887">
    <property type="term" value="F:ATP hydrolysis activity"/>
    <property type="evidence" value="ECO:0007669"/>
    <property type="project" value="InterPro"/>
</dbReference>
<dbReference type="InterPro" id="IPR052026">
    <property type="entry name" value="ExeA_AAA_ATPase_DNA-bind"/>
</dbReference>
<name>A0A6B1Y5I1_PSEAI</name>
<dbReference type="InterPro" id="IPR027417">
    <property type="entry name" value="P-loop_NTPase"/>
</dbReference>
<dbReference type="Gene3D" id="3.40.50.300">
    <property type="entry name" value="P-loop containing nucleotide triphosphate hydrolases"/>
    <property type="match status" value="1"/>
</dbReference>
<dbReference type="Pfam" id="PF13401">
    <property type="entry name" value="AAA_22"/>
    <property type="match status" value="1"/>
</dbReference>
<evidence type="ECO:0000313" key="2">
    <source>
        <dbReference type="EMBL" id="MZZ12410.1"/>
    </source>
</evidence>
<protein>
    <submittedName>
        <fullName evidence="2">AAA family ATPase</fullName>
    </submittedName>
</protein>
<evidence type="ECO:0000313" key="3">
    <source>
        <dbReference type="Proteomes" id="UP000644192"/>
    </source>
</evidence>
<dbReference type="Proteomes" id="UP000644192">
    <property type="component" value="Unassembled WGS sequence"/>
</dbReference>
<dbReference type="PANTHER" id="PTHR35894">
    <property type="entry name" value="GENERAL SECRETION PATHWAY PROTEIN A-RELATED"/>
    <property type="match status" value="1"/>
</dbReference>
<dbReference type="SUPFAM" id="SSF52540">
    <property type="entry name" value="P-loop containing nucleoside triphosphate hydrolases"/>
    <property type="match status" value="1"/>
</dbReference>
<dbReference type="PANTHER" id="PTHR35894:SF5">
    <property type="entry name" value="MU-LIKE PROPHAGE FLUMU DNA TRANSPOSITION PROTEIN B"/>
    <property type="match status" value="1"/>
</dbReference>
<gene>
    <name evidence="2" type="ORF">GUL26_09130</name>
</gene>
<dbReference type="InterPro" id="IPR049945">
    <property type="entry name" value="AAA_22"/>
</dbReference>
<sequence length="250" mass="27536">MTNLNTPTNLAPLDMAEIANIGLCDLALERALSRTRSLPGLVCFYGPSGFGKTMAAAWVANSRRAYYVQAKSLWNRKHTLKSILTEMGIKPAGTIPEMADQIAEELAASGRPLIIDEMDHLVSAGSVELVRDLYESSQAAILLIGEEMLPTKLKKYERFHGRVLSWVPAQPVTLLDAQKLVQVYSPQVVIADDLLGLLVEKSHGSVRRVAVNLENIRDTSLDLGLDRMDLATWGDRPLYTGEAPNRRSPK</sequence>
<dbReference type="AlphaFoldDB" id="A0A6B1Y5I1"/>
<accession>A0A6B1Y5I1</accession>